<sequence length="169" mass="18962">MSSKANKAAKKAEQKEQDALNVEVATAARELELRLNENMVSEANCLGVDVSALCAWFLMYASHHCDTQPTVWNSLVHVKSEEWAEMKDLYPSPAFLAYVVEHIHSENLYNIAEMSEKDQDQYICAAQDACTAKLNAGVSKTTLERFTQGTVKNKIVAICQRLSMFKIEQ</sequence>
<evidence type="ECO:0000313" key="1">
    <source>
        <dbReference type="EMBL" id="CCO32592.1"/>
    </source>
</evidence>
<reference evidence="1 2" key="1">
    <citation type="journal article" date="2013" name="J. Biotechnol.">
        <title>Establishment and interpretation of the genome sequence of the phytopathogenic fungus Rhizoctonia solani AG1-IB isolate 7/3/14.</title>
        <authorList>
            <person name="Wibberg D.W."/>
            <person name="Jelonek L.J."/>
            <person name="Rupp O.R."/>
            <person name="Hennig M.H."/>
            <person name="Eikmeyer F.E."/>
            <person name="Goesmann A.G."/>
            <person name="Hartmann A.H."/>
            <person name="Borriss R.B."/>
            <person name="Grosch R.G."/>
            <person name="Puehler A.P."/>
            <person name="Schlueter A.S."/>
        </authorList>
    </citation>
    <scope>NUCLEOTIDE SEQUENCE [LARGE SCALE GENOMIC DNA]</scope>
    <source>
        <strain evidence="2">AG1-IB / isolate 7/3/14</strain>
    </source>
</reference>
<dbReference type="Proteomes" id="UP000012065">
    <property type="component" value="Unassembled WGS sequence"/>
</dbReference>
<dbReference type="AlphaFoldDB" id="M5C9T7"/>
<dbReference type="HOGENOM" id="CLU_1579581_0_0_1"/>
<organism evidence="1 2">
    <name type="scientific">Thanatephorus cucumeris (strain AG1-IB / isolate 7/3/14)</name>
    <name type="common">Lettuce bottom rot fungus</name>
    <name type="synonym">Rhizoctonia solani</name>
    <dbReference type="NCBI Taxonomy" id="1108050"/>
    <lineage>
        <taxon>Eukaryota</taxon>
        <taxon>Fungi</taxon>
        <taxon>Dikarya</taxon>
        <taxon>Basidiomycota</taxon>
        <taxon>Agaricomycotina</taxon>
        <taxon>Agaricomycetes</taxon>
        <taxon>Cantharellales</taxon>
        <taxon>Ceratobasidiaceae</taxon>
        <taxon>Rhizoctonia</taxon>
        <taxon>Rhizoctonia solani AG-1</taxon>
    </lineage>
</organism>
<proteinExistence type="predicted"/>
<dbReference type="EMBL" id="CAOJ01010102">
    <property type="protein sequence ID" value="CCO32592.1"/>
    <property type="molecule type" value="Genomic_DNA"/>
</dbReference>
<gene>
    <name evidence="1" type="ORF">BN14_06655</name>
</gene>
<protein>
    <submittedName>
        <fullName evidence="1">Uncharacterized protein</fullName>
    </submittedName>
</protein>
<accession>M5C9T7</accession>
<comment type="caution">
    <text evidence="1">The sequence shown here is derived from an EMBL/GenBank/DDBJ whole genome shotgun (WGS) entry which is preliminary data.</text>
</comment>
<name>M5C9T7_THACB</name>
<evidence type="ECO:0000313" key="2">
    <source>
        <dbReference type="Proteomes" id="UP000012065"/>
    </source>
</evidence>